<dbReference type="InterPro" id="IPR044068">
    <property type="entry name" value="CB"/>
</dbReference>
<evidence type="ECO:0000256" key="2">
    <source>
        <dbReference type="ARBA" id="ARBA00022908"/>
    </source>
</evidence>
<dbReference type="PROSITE" id="PS51898">
    <property type="entry name" value="TYR_RECOMBINASE"/>
    <property type="match status" value="1"/>
</dbReference>
<dbReference type="Gene3D" id="1.10.150.130">
    <property type="match status" value="1"/>
</dbReference>
<comment type="caution">
    <text evidence="8">The sequence shown here is derived from an EMBL/GenBank/DDBJ whole genome shotgun (WGS) entry which is preliminary data.</text>
</comment>
<keyword evidence="3 5" id="KW-0238">DNA-binding</keyword>
<dbReference type="InterPro" id="IPR011010">
    <property type="entry name" value="DNA_brk_join_enz"/>
</dbReference>
<name>A0A0P8A0F8_9BACT</name>
<dbReference type="PANTHER" id="PTHR30349">
    <property type="entry name" value="PHAGE INTEGRASE-RELATED"/>
    <property type="match status" value="1"/>
</dbReference>
<dbReference type="SUPFAM" id="SSF56349">
    <property type="entry name" value="DNA breaking-rejoining enzymes"/>
    <property type="match status" value="1"/>
</dbReference>
<sequence length="373" mass="43416">MVEFLVMKTIFVKNVRIKGTDQVFVELVYDETLIKKIKLLPNATWNSRERAWVLPYSDTIINDLLTAFKGLAWVDYSQFHKNETNPINLLPKLSPERKRDLEIFIEYMRNRRLSESTVKQYSSGLALFFRFLENKNPELVDQKDLHNFQKDYILKNKFSVSYQSGMINAVKKFFAIQKNKKLDPLAIEHPKKEKRLPQVLSKEEVKALLNAHQNIKHRTILSLVYACGLRREEVLNLQLEDVESKRKILRINKGKGNKDRIVPISERIIEMLRQYYLAAKPRTFLFEGSQPGNAYSEGSIQKVLKSAVKKAKIKKPVTLHWLRHSYATHLMESGTDLRVIQMLLGHGSSKTTEIYTHVSQKSLENVKSPFDDL</sequence>
<proteinExistence type="inferred from homology"/>
<dbReference type="GO" id="GO:0003677">
    <property type="term" value="F:DNA binding"/>
    <property type="evidence" value="ECO:0007669"/>
    <property type="project" value="UniProtKB-UniRule"/>
</dbReference>
<keyword evidence="4" id="KW-0233">DNA recombination</keyword>
<dbReference type="PATRIC" id="fig|1305737.6.peg.663"/>
<dbReference type="EMBL" id="LJXT01000163">
    <property type="protein sequence ID" value="KPQ08622.1"/>
    <property type="molecule type" value="Genomic_DNA"/>
</dbReference>
<dbReference type="Pfam" id="PF13495">
    <property type="entry name" value="Phage_int_SAM_4"/>
    <property type="match status" value="1"/>
</dbReference>
<evidence type="ECO:0000256" key="3">
    <source>
        <dbReference type="ARBA" id="ARBA00023125"/>
    </source>
</evidence>
<keyword evidence="2" id="KW-0229">DNA integration</keyword>
<dbReference type="InterPro" id="IPR004107">
    <property type="entry name" value="Integrase_SAM-like_N"/>
</dbReference>
<dbReference type="STRING" id="1305737.GCA_000526355_01518"/>
<dbReference type="InterPro" id="IPR050090">
    <property type="entry name" value="Tyrosine_recombinase_XerCD"/>
</dbReference>
<evidence type="ECO:0000256" key="1">
    <source>
        <dbReference type="ARBA" id="ARBA00008857"/>
    </source>
</evidence>
<dbReference type="InterPro" id="IPR002104">
    <property type="entry name" value="Integrase_catalytic"/>
</dbReference>
<dbReference type="InterPro" id="IPR010998">
    <property type="entry name" value="Integrase_recombinase_N"/>
</dbReference>
<evidence type="ECO:0000256" key="4">
    <source>
        <dbReference type="ARBA" id="ARBA00023172"/>
    </source>
</evidence>
<evidence type="ECO:0000256" key="5">
    <source>
        <dbReference type="PROSITE-ProRule" id="PRU01248"/>
    </source>
</evidence>
<evidence type="ECO:0000313" key="8">
    <source>
        <dbReference type="EMBL" id="KPQ08622.1"/>
    </source>
</evidence>
<feature type="domain" description="Tyr recombinase" evidence="6">
    <location>
        <begin position="195"/>
        <end position="368"/>
    </location>
</feature>
<dbReference type="Gene3D" id="1.10.443.10">
    <property type="entry name" value="Intergrase catalytic core"/>
    <property type="match status" value="1"/>
</dbReference>
<dbReference type="eggNOG" id="COG4974">
    <property type="taxonomic scope" value="Bacteria"/>
</dbReference>
<dbReference type="NCBIfam" id="NF040815">
    <property type="entry name" value="recomb_XerA_Arch"/>
    <property type="match status" value="1"/>
</dbReference>
<gene>
    <name evidence="8" type="ORF">HLUCCX10_17180</name>
</gene>
<dbReference type="Proteomes" id="UP000050421">
    <property type="component" value="Unassembled WGS sequence"/>
</dbReference>
<dbReference type="GO" id="GO:0015074">
    <property type="term" value="P:DNA integration"/>
    <property type="evidence" value="ECO:0007669"/>
    <property type="project" value="UniProtKB-KW"/>
</dbReference>
<dbReference type="PROSITE" id="PS51900">
    <property type="entry name" value="CB"/>
    <property type="match status" value="1"/>
</dbReference>
<comment type="similarity">
    <text evidence="1">Belongs to the 'phage' integrase family.</text>
</comment>
<dbReference type="Pfam" id="PF00589">
    <property type="entry name" value="Phage_integrase"/>
    <property type="match status" value="1"/>
</dbReference>
<evidence type="ECO:0000313" key="9">
    <source>
        <dbReference type="Proteomes" id="UP000050421"/>
    </source>
</evidence>
<organism evidence="8 9">
    <name type="scientific">Algoriphagus marincola HL-49</name>
    <dbReference type="NCBI Taxonomy" id="1305737"/>
    <lineage>
        <taxon>Bacteria</taxon>
        <taxon>Pseudomonadati</taxon>
        <taxon>Bacteroidota</taxon>
        <taxon>Cytophagia</taxon>
        <taxon>Cytophagales</taxon>
        <taxon>Cyclobacteriaceae</taxon>
        <taxon>Algoriphagus</taxon>
    </lineage>
</organism>
<dbReference type="GO" id="GO:0006310">
    <property type="term" value="P:DNA recombination"/>
    <property type="evidence" value="ECO:0007669"/>
    <property type="project" value="UniProtKB-KW"/>
</dbReference>
<evidence type="ECO:0000259" key="6">
    <source>
        <dbReference type="PROSITE" id="PS51898"/>
    </source>
</evidence>
<dbReference type="AlphaFoldDB" id="A0A0P8A0F8"/>
<reference evidence="8 9" key="1">
    <citation type="submission" date="2015-09" db="EMBL/GenBank/DDBJ databases">
        <title>Identification and resolution of microdiversity through metagenomic sequencing of parallel consortia.</title>
        <authorList>
            <person name="Nelson W.C."/>
            <person name="Romine M.F."/>
            <person name="Lindemann S.R."/>
        </authorList>
    </citation>
    <scope>NUCLEOTIDE SEQUENCE [LARGE SCALE GENOMIC DNA]</scope>
    <source>
        <strain evidence="8">HL-49</strain>
    </source>
</reference>
<dbReference type="InterPro" id="IPR013762">
    <property type="entry name" value="Integrase-like_cat_sf"/>
</dbReference>
<feature type="domain" description="Core-binding (CB)" evidence="7">
    <location>
        <begin position="95"/>
        <end position="178"/>
    </location>
</feature>
<dbReference type="PANTHER" id="PTHR30349:SF41">
    <property type="entry name" value="INTEGRASE_RECOMBINASE PROTEIN MJ0367-RELATED"/>
    <property type="match status" value="1"/>
</dbReference>
<accession>A0A0P8A0F8</accession>
<evidence type="ECO:0000259" key="7">
    <source>
        <dbReference type="PROSITE" id="PS51900"/>
    </source>
</evidence>
<protein>
    <submittedName>
        <fullName evidence="8">Site-specific recombinase XerD</fullName>
    </submittedName>
</protein>